<name>A0A7I9YNY6_MYCBU</name>
<dbReference type="Pfam" id="PF00934">
    <property type="entry name" value="PE"/>
    <property type="match status" value="1"/>
</dbReference>
<dbReference type="RefSeq" id="WP_163711959.1">
    <property type="nucleotide sequence ID" value="NZ_BLKZ01000001.1"/>
</dbReference>
<sequence length="491" mass="48194">MSFVIAAPELVEAAAQELAGIRSALAEVTAAAAAPTTGILSAGADEVSAAIAQAFGLHGQEFQALSAQAAAFHEEFVGMLNAGAGAYASAEASAQSLLSAPAQALADSVGAPYQALVSNTTANLQALGAQISANPAPILQQFLTNQSGYAQAIQTGIQSAVQNLPAEVANLPANIQAGFQGLLSANPGAVLQGIVNNQIGYAQLIAGSLQKAGSDLVTGFQALPASFQAASQAFAAGDVTGGLLQIGGGFLNPFFSGFDVVTGADGVLSITPVGALGDLLPILSIPGQMAQNFTNLLPAGSIPAQMAQNFTNVVKTLTDASVTSSASLVIDGSPPAGFSLDLNTHMGLPLALAIGAIGGPANALHALGTSATAFVNAAQSGNAIGAATALFDAPAAVTNGFLNGQITVPLQLTALGFPTTLNLPLSGILVNPTAYTGSADLGGGLLAPATVTGTPLGGIVSGLLNFLPQSIAAALGGPVPVMIPPVAQPLL</sequence>
<proteinExistence type="predicted"/>
<dbReference type="InterPro" id="IPR000084">
    <property type="entry name" value="PE-PGRS_N"/>
</dbReference>
<feature type="domain" description="PE" evidence="1">
    <location>
        <begin position="4"/>
        <end position="93"/>
    </location>
</feature>
<organism evidence="2 3">
    <name type="scientific">Mycobacterium bourgelatii</name>
    <dbReference type="NCBI Taxonomy" id="1273442"/>
    <lineage>
        <taxon>Bacteria</taxon>
        <taxon>Bacillati</taxon>
        <taxon>Actinomycetota</taxon>
        <taxon>Actinomycetes</taxon>
        <taxon>Mycobacteriales</taxon>
        <taxon>Mycobacteriaceae</taxon>
        <taxon>Mycobacterium</taxon>
    </lineage>
</organism>
<dbReference type="SUPFAM" id="SSF140459">
    <property type="entry name" value="PE/PPE dimer-like"/>
    <property type="match status" value="1"/>
</dbReference>
<comment type="caution">
    <text evidence="2">The sequence shown here is derived from an EMBL/GenBank/DDBJ whole genome shotgun (WGS) entry which is preliminary data.</text>
</comment>
<dbReference type="AlphaFoldDB" id="A0A7I9YNY6"/>
<evidence type="ECO:0000313" key="3">
    <source>
        <dbReference type="Proteomes" id="UP000465360"/>
    </source>
</evidence>
<accession>A0A7I9YNY6</accession>
<dbReference type="EMBL" id="BLKZ01000001">
    <property type="protein sequence ID" value="GFG90386.1"/>
    <property type="molecule type" value="Genomic_DNA"/>
</dbReference>
<dbReference type="Proteomes" id="UP000465360">
    <property type="component" value="Unassembled WGS sequence"/>
</dbReference>
<keyword evidence="3" id="KW-1185">Reference proteome</keyword>
<dbReference type="Gene3D" id="1.10.287.850">
    <property type="entry name" value="HP0062-like domain"/>
    <property type="match status" value="1"/>
</dbReference>
<dbReference type="InterPro" id="IPR038332">
    <property type="entry name" value="PPE_sf"/>
</dbReference>
<evidence type="ECO:0000259" key="1">
    <source>
        <dbReference type="Pfam" id="PF00934"/>
    </source>
</evidence>
<protein>
    <submittedName>
        <fullName evidence="2">PE family protein</fullName>
    </submittedName>
</protein>
<reference evidence="2 3" key="1">
    <citation type="journal article" date="2019" name="Emerg. Microbes Infect.">
        <title>Comprehensive subspecies identification of 175 nontuberculous mycobacteria species based on 7547 genomic profiles.</title>
        <authorList>
            <person name="Matsumoto Y."/>
            <person name="Kinjo T."/>
            <person name="Motooka D."/>
            <person name="Nabeya D."/>
            <person name="Jung N."/>
            <person name="Uechi K."/>
            <person name="Horii T."/>
            <person name="Iida T."/>
            <person name="Fujita J."/>
            <person name="Nakamura S."/>
        </authorList>
    </citation>
    <scope>NUCLEOTIDE SEQUENCE [LARGE SCALE GENOMIC DNA]</scope>
    <source>
        <strain evidence="2 3">JCM 30725</strain>
    </source>
</reference>
<evidence type="ECO:0000313" key="2">
    <source>
        <dbReference type="EMBL" id="GFG90386.1"/>
    </source>
</evidence>
<gene>
    <name evidence="2" type="primary">PE_6</name>
    <name evidence="2" type="ORF">MBOU_24280</name>
</gene>